<evidence type="ECO:0000256" key="1">
    <source>
        <dbReference type="SAM" id="MobiDB-lite"/>
    </source>
</evidence>
<evidence type="ECO:0000313" key="2">
    <source>
        <dbReference type="EMBL" id="CAI5724956.1"/>
    </source>
</evidence>
<proteinExistence type="predicted"/>
<gene>
    <name evidence="2" type="ORF">HBR001_LOCUS3486</name>
</gene>
<dbReference type="EMBL" id="CANTFL010000576">
    <property type="protein sequence ID" value="CAI5724956.1"/>
    <property type="molecule type" value="Genomic_DNA"/>
</dbReference>
<evidence type="ECO:0000313" key="3">
    <source>
        <dbReference type="Proteomes" id="UP001162031"/>
    </source>
</evidence>
<protein>
    <recommendedName>
        <fullName evidence="4">RxLR effector candidate protein</fullName>
    </recommendedName>
</protein>
<accession>A0AAV0TNT2</accession>
<evidence type="ECO:0008006" key="4">
    <source>
        <dbReference type="Google" id="ProtNLM"/>
    </source>
</evidence>
<keyword evidence="3" id="KW-1185">Reference proteome</keyword>
<name>A0AAV0TNT2_HYABA</name>
<organism evidence="2 3">
    <name type="scientific">Hyaloperonospora brassicae</name>
    <name type="common">Brassica downy mildew</name>
    <name type="synonym">Peronospora brassicae</name>
    <dbReference type="NCBI Taxonomy" id="162125"/>
    <lineage>
        <taxon>Eukaryota</taxon>
        <taxon>Sar</taxon>
        <taxon>Stramenopiles</taxon>
        <taxon>Oomycota</taxon>
        <taxon>Peronosporomycetes</taxon>
        <taxon>Peronosporales</taxon>
        <taxon>Peronosporaceae</taxon>
        <taxon>Hyaloperonospora</taxon>
    </lineage>
</organism>
<dbReference type="AlphaFoldDB" id="A0AAV0TNT2"/>
<feature type="region of interest" description="Disordered" evidence="1">
    <location>
        <begin position="92"/>
        <end position="123"/>
    </location>
</feature>
<reference evidence="2" key="1">
    <citation type="submission" date="2022-12" db="EMBL/GenBank/DDBJ databases">
        <authorList>
            <person name="Webb A."/>
        </authorList>
    </citation>
    <scope>NUCLEOTIDE SEQUENCE</scope>
    <source>
        <strain evidence="2">Hp1</strain>
    </source>
</reference>
<dbReference type="Proteomes" id="UP001162031">
    <property type="component" value="Unassembled WGS sequence"/>
</dbReference>
<comment type="caution">
    <text evidence="2">The sequence shown here is derived from an EMBL/GenBank/DDBJ whole genome shotgun (WGS) entry which is preliminary data.</text>
</comment>
<feature type="compositionally biased region" description="Polar residues" evidence="1">
    <location>
        <begin position="107"/>
        <end position="121"/>
    </location>
</feature>
<sequence>MTSGKLHPSHCYTRLWLLATAYIVRIVSMASTTAKRSFVHWCPLARFSRIDQCARFAYTLLTLPFVDTVQLIQYGTKAVVLRMSRLPCGSENRQRVVRRANRNEQQASAGTIDTSLTTPHSPSKCVSRRLVDKQVLPMADHARVSTIGDALPPPSLPHDSTQRLSDGYDLLASQWAQMATETRQFYAHIAKLQSSFMESEAFLMQEPLNG</sequence>